<dbReference type="GO" id="GO:0019808">
    <property type="term" value="F:polyamine binding"/>
    <property type="evidence" value="ECO:0007669"/>
    <property type="project" value="InterPro"/>
</dbReference>
<dbReference type="GO" id="GO:0015846">
    <property type="term" value="P:polyamine transport"/>
    <property type="evidence" value="ECO:0007669"/>
    <property type="project" value="InterPro"/>
</dbReference>
<dbReference type="EMBL" id="FUWO01000021">
    <property type="protein sequence ID" value="SJZ80779.1"/>
    <property type="molecule type" value="Genomic_DNA"/>
</dbReference>
<dbReference type="AlphaFoldDB" id="A0A1T4NNI8"/>
<comment type="subcellular location">
    <subcellularLocation>
        <location evidence="1">Periplasm</location>
    </subcellularLocation>
</comment>
<keyword evidence="2" id="KW-0813">Transport</keyword>
<dbReference type="GO" id="GO:0042597">
    <property type="term" value="C:periplasmic space"/>
    <property type="evidence" value="ECO:0007669"/>
    <property type="project" value="UniProtKB-SubCell"/>
</dbReference>
<feature type="binding site" evidence="5">
    <location>
        <position position="92"/>
    </location>
    <ligand>
        <name>spermidine</name>
        <dbReference type="ChEBI" id="CHEBI:57834"/>
    </ligand>
</feature>
<evidence type="ECO:0000256" key="5">
    <source>
        <dbReference type="PIRSR" id="PIRSR019574-1"/>
    </source>
</evidence>
<evidence type="ECO:0000256" key="1">
    <source>
        <dbReference type="ARBA" id="ARBA00004418"/>
    </source>
</evidence>
<dbReference type="CDD" id="cd13663">
    <property type="entry name" value="PBP2_PotD_PotF_like_2"/>
    <property type="match status" value="1"/>
</dbReference>
<dbReference type="STRING" id="1121925.SAMN02746011_01805"/>
<evidence type="ECO:0000256" key="4">
    <source>
        <dbReference type="ARBA" id="ARBA00022764"/>
    </source>
</evidence>
<keyword evidence="7" id="KW-1185">Reference proteome</keyword>
<dbReference type="InterPro" id="IPR001188">
    <property type="entry name" value="Sperm_putr-bd"/>
</dbReference>
<dbReference type="InterPro" id="IPR006059">
    <property type="entry name" value="SBP"/>
</dbReference>
<dbReference type="PRINTS" id="PR00909">
    <property type="entry name" value="SPERMDNBNDNG"/>
</dbReference>
<evidence type="ECO:0000256" key="3">
    <source>
        <dbReference type="ARBA" id="ARBA00022729"/>
    </source>
</evidence>
<reference evidence="7" key="1">
    <citation type="submission" date="2017-02" db="EMBL/GenBank/DDBJ databases">
        <authorList>
            <person name="Varghese N."/>
            <person name="Submissions S."/>
        </authorList>
    </citation>
    <scope>NUCLEOTIDE SEQUENCE [LARGE SCALE GENOMIC DNA]</scope>
    <source>
        <strain evidence="7">DSM 15739</strain>
    </source>
</reference>
<dbReference type="OrthoDB" id="9769319at2"/>
<proteinExistence type="predicted"/>
<protein>
    <submittedName>
        <fullName evidence="6">Spermidine/putrescine transport system substrate-binding protein</fullName>
    </submittedName>
</protein>
<name>A0A1T4NNI8_9LACT</name>
<dbReference type="Gene3D" id="3.40.190.10">
    <property type="entry name" value="Periplasmic binding protein-like II"/>
    <property type="match status" value="2"/>
</dbReference>
<dbReference type="PANTHER" id="PTHR30222">
    <property type="entry name" value="SPERMIDINE/PUTRESCINE-BINDING PERIPLASMIC PROTEIN"/>
    <property type="match status" value="1"/>
</dbReference>
<sequence>MKKLLNAVLALLLAVGVLFFLRHRLEASSGMTGGNTIVFYNWGDYIDPDLISEFEEETGYRIIYETFDSNEAMFSKVQQGGTTYDILVPSEYMIEQLMENDMLQPLNYDLLPNVKNIDSRFMDLSFDPDNKYSVPYFWGTLGIVYDPNKVGREIHHWDDLWADDLRNKILLIDGAREVLGIGLQSLGFSLNDTDETALTVATAKMKALMPNVIALAADEIKMHLVQDEAPIGVTFSGEAAMAMEENEDLVYVVPEEGSNIWFDNIVIPKNAKNVEGAHALIDFLNRPEIAARNAEYIGYSTPNKAAFDLLDPEITSDEAFYPSDDTISHLEVYANLGQESLIHFNDLYLEIKMEPR</sequence>
<dbReference type="Proteomes" id="UP000189941">
    <property type="component" value="Unassembled WGS sequence"/>
</dbReference>
<evidence type="ECO:0000313" key="7">
    <source>
        <dbReference type="Proteomes" id="UP000189941"/>
    </source>
</evidence>
<organism evidence="6 7">
    <name type="scientific">Globicatella sulfidifaciens DSM 15739</name>
    <dbReference type="NCBI Taxonomy" id="1121925"/>
    <lineage>
        <taxon>Bacteria</taxon>
        <taxon>Bacillati</taxon>
        <taxon>Bacillota</taxon>
        <taxon>Bacilli</taxon>
        <taxon>Lactobacillales</taxon>
        <taxon>Aerococcaceae</taxon>
        <taxon>Globicatella</taxon>
    </lineage>
</organism>
<accession>A0A1T4NNI8</accession>
<evidence type="ECO:0000313" key="6">
    <source>
        <dbReference type="EMBL" id="SJZ80779.1"/>
    </source>
</evidence>
<dbReference type="PIRSF" id="PIRSF019574">
    <property type="entry name" value="Periplasmic_polyamine_BP"/>
    <property type="match status" value="1"/>
</dbReference>
<gene>
    <name evidence="6" type="ORF">SAMN02746011_01805</name>
</gene>
<evidence type="ECO:0000256" key="2">
    <source>
        <dbReference type="ARBA" id="ARBA00022448"/>
    </source>
</evidence>
<dbReference type="RefSeq" id="WP_078756491.1">
    <property type="nucleotide sequence ID" value="NZ_FUWO01000021.1"/>
</dbReference>
<dbReference type="Pfam" id="PF13416">
    <property type="entry name" value="SBP_bac_8"/>
    <property type="match status" value="1"/>
</dbReference>
<dbReference type="SUPFAM" id="SSF53850">
    <property type="entry name" value="Periplasmic binding protein-like II"/>
    <property type="match status" value="1"/>
</dbReference>
<keyword evidence="4" id="KW-0574">Periplasm</keyword>
<keyword evidence="3" id="KW-0732">Signal</keyword>
<dbReference type="PANTHER" id="PTHR30222:SF17">
    <property type="entry name" value="SPERMIDINE_PUTRESCINE-BINDING PERIPLASMIC PROTEIN"/>
    <property type="match status" value="1"/>
</dbReference>